<feature type="compositionally biased region" description="Basic residues" evidence="2">
    <location>
        <begin position="11"/>
        <end position="25"/>
    </location>
</feature>
<dbReference type="OrthoDB" id="8062718at2759"/>
<dbReference type="Proteomes" id="UP000606786">
    <property type="component" value="Unassembled WGS sequence"/>
</dbReference>
<evidence type="ECO:0000313" key="6">
    <source>
        <dbReference type="Proteomes" id="UP000606786"/>
    </source>
</evidence>
<keyword evidence="3" id="KW-0812">Transmembrane</keyword>
<keyword evidence="3" id="KW-0472">Membrane</keyword>
<feature type="domain" description="VM" evidence="4">
    <location>
        <begin position="113"/>
        <end position="152"/>
    </location>
</feature>
<dbReference type="Pfam" id="PF10542">
    <property type="entry name" value="Vitelline_membr"/>
    <property type="match status" value="1"/>
</dbReference>
<gene>
    <name evidence="5" type="ORF">CCAP1982_LOCUS8756</name>
</gene>
<evidence type="ECO:0000256" key="3">
    <source>
        <dbReference type="SAM" id="Phobius"/>
    </source>
</evidence>
<name>A0A811UR49_CERCA</name>
<feature type="region of interest" description="Disordered" evidence="2">
    <location>
        <begin position="1"/>
        <end position="31"/>
    </location>
</feature>
<feature type="transmembrane region" description="Helical" evidence="3">
    <location>
        <begin position="58"/>
        <end position="77"/>
    </location>
</feature>
<dbReference type="InterPro" id="IPR013135">
    <property type="entry name" value="Vitelline_membr_Cys-rich-dom"/>
</dbReference>
<dbReference type="PROSITE" id="PS51137">
    <property type="entry name" value="VM"/>
    <property type="match status" value="1"/>
</dbReference>
<evidence type="ECO:0000256" key="2">
    <source>
        <dbReference type="SAM" id="MobiDB-lite"/>
    </source>
</evidence>
<protein>
    <submittedName>
        <fullName evidence="5">(Mediterranean fruit fly) hypothetical protein</fullName>
    </submittedName>
</protein>
<keyword evidence="3" id="KW-1133">Transmembrane helix</keyword>
<evidence type="ECO:0000259" key="4">
    <source>
        <dbReference type="PROSITE" id="PS51137"/>
    </source>
</evidence>
<dbReference type="AlphaFoldDB" id="A0A811UR49"/>
<proteinExistence type="predicted"/>
<evidence type="ECO:0000313" key="5">
    <source>
        <dbReference type="EMBL" id="CAD7000266.1"/>
    </source>
</evidence>
<sequence length="179" mass="19037">MQSISDFRLVQQKRRRRKKHKHRKLSSTSTHETTIIITTTTTTTGNNSKLNIFKMKSFVCIAIFAAVFSVVLAGPAGSSVSVAGAQEAEAEQGAQGAYDLSRFRKSAYGGGASIPAPPCPKNYLFSCQPNLAPVPCAAPAAAPAYGSAGAYSAPIPTYVAPLHAAYGPVAYNPNQYYQY</sequence>
<keyword evidence="6" id="KW-1185">Reference proteome</keyword>
<comment type="caution">
    <text evidence="5">The sequence shown here is derived from an EMBL/GenBank/DDBJ whole genome shotgun (WGS) entry which is preliminary data.</text>
</comment>
<reference evidence="5" key="1">
    <citation type="submission" date="2020-11" db="EMBL/GenBank/DDBJ databases">
        <authorList>
            <person name="Whitehead M."/>
        </authorList>
    </citation>
    <scope>NUCLEOTIDE SEQUENCE</scope>
    <source>
        <strain evidence="5">EGII</strain>
    </source>
</reference>
<organism evidence="5 6">
    <name type="scientific">Ceratitis capitata</name>
    <name type="common">Mediterranean fruit fly</name>
    <name type="synonym">Tephritis capitata</name>
    <dbReference type="NCBI Taxonomy" id="7213"/>
    <lineage>
        <taxon>Eukaryota</taxon>
        <taxon>Metazoa</taxon>
        <taxon>Ecdysozoa</taxon>
        <taxon>Arthropoda</taxon>
        <taxon>Hexapoda</taxon>
        <taxon>Insecta</taxon>
        <taxon>Pterygota</taxon>
        <taxon>Neoptera</taxon>
        <taxon>Endopterygota</taxon>
        <taxon>Diptera</taxon>
        <taxon>Brachycera</taxon>
        <taxon>Muscomorpha</taxon>
        <taxon>Tephritoidea</taxon>
        <taxon>Tephritidae</taxon>
        <taxon>Ceratitis</taxon>
        <taxon>Ceratitis</taxon>
    </lineage>
</organism>
<accession>A0A811UR49</accession>
<dbReference type="EMBL" id="CAJHJT010000012">
    <property type="protein sequence ID" value="CAD7000266.1"/>
    <property type="molecule type" value="Genomic_DNA"/>
</dbReference>
<keyword evidence="1" id="KW-0732">Signal</keyword>
<evidence type="ECO:0000256" key="1">
    <source>
        <dbReference type="ARBA" id="ARBA00022729"/>
    </source>
</evidence>